<dbReference type="InterPro" id="IPR020846">
    <property type="entry name" value="MFS_dom"/>
</dbReference>
<evidence type="ECO:0000313" key="7">
    <source>
        <dbReference type="EMBL" id="PQO33458.1"/>
    </source>
</evidence>
<accession>A0A2S8FMP3</accession>
<feature type="region of interest" description="Disordered" evidence="4">
    <location>
        <begin position="456"/>
        <end position="492"/>
    </location>
</feature>
<dbReference type="InterPro" id="IPR011701">
    <property type="entry name" value="MFS"/>
</dbReference>
<name>A0A2S8FMP3_9BACT</name>
<dbReference type="PANTHER" id="PTHR11360:SF308">
    <property type="entry name" value="BLL3089 PROTEIN"/>
    <property type="match status" value="1"/>
</dbReference>
<feature type="transmembrane region" description="Helical" evidence="5">
    <location>
        <begin position="118"/>
        <end position="134"/>
    </location>
</feature>
<proteinExistence type="predicted"/>
<evidence type="ECO:0000259" key="6">
    <source>
        <dbReference type="PROSITE" id="PS50850"/>
    </source>
</evidence>
<keyword evidence="3 5" id="KW-0472">Membrane</keyword>
<comment type="caution">
    <text evidence="7">The sequence shown here is derived from an EMBL/GenBank/DDBJ whole genome shotgun (WGS) entry which is preliminary data.</text>
</comment>
<dbReference type="GO" id="GO:0022857">
    <property type="term" value="F:transmembrane transporter activity"/>
    <property type="evidence" value="ECO:0007669"/>
    <property type="project" value="InterPro"/>
</dbReference>
<keyword evidence="1 5" id="KW-0812">Transmembrane</keyword>
<feature type="transmembrane region" description="Helical" evidence="5">
    <location>
        <begin position="85"/>
        <end position="106"/>
    </location>
</feature>
<dbReference type="InterPro" id="IPR050327">
    <property type="entry name" value="Proton-linked_MCT"/>
</dbReference>
<keyword evidence="2 5" id="KW-1133">Transmembrane helix</keyword>
<feature type="transmembrane region" description="Helical" evidence="5">
    <location>
        <begin position="21"/>
        <end position="39"/>
    </location>
</feature>
<sequence>MATDAASLEAASLRRDPIVRATPFFYGWVMLGVAMITQYCTSPGQTYGVALFNKHIATSLATETFKAAHPGQEVVLTKQLIDAEIVTVTTAYLWGTILAAFPVPWIGALADRWGLRKTVTLVIVLFGLACMFMSQVEGPYALFVAFLAIRTLGQGSLTLLATNTADMWFQRKLGFANGIRNLSAPIAFGTFPVITIALISWFGWQQAYFALGVGVWAIMFPILIFVFRNHPEEVGQLPDGEKRSARKDSESESRGSFFMMPQLTLGEALTERSFWIVLSFMTMWAMIGTALMFMVVPYVESRGLSEEDAQVIFWTMAISMASCQFFGGILADYFKLNYLMVAGSVMLGIGVLVYLSIDSVWMAGAYGLTFGMAQGVAAAGSNSLLARYYGRAHLGKIKGFQMMSVVGGSAAGPFLMSQGKELLGSYDSVLWLFATMLFVQAVACFFATPPAAREEVADPSKYSHPQSTTHGTAPFTGTSSGDQPQPALQTAD</sequence>
<feature type="transmembrane region" description="Helical" evidence="5">
    <location>
        <begin position="140"/>
        <end position="161"/>
    </location>
</feature>
<dbReference type="Proteomes" id="UP000240009">
    <property type="component" value="Unassembled WGS sequence"/>
</dbReference>
<evidence type="ECO:0000256" key="3">
    <source>
        <dbReference type="ARBA" id="ARBA00023136"/>
    </source>
</evidence>
<dbReference type="RefSeq" id="WP_105353231.1">
    <property type="nucleotide sequence ID" value="NZ_PUIA01000035.1"/>
</dbReference>
<feature type="transmembrane region" description="Helical" evidence="5">
    <location>
        <begin position="208"/>
        <end position="227"/>
    </location>
</feature>
<dbReference type="OrthoDB" id="182417at2"/>
<feature type="transmembrane region" description="Helical" evidence="5">
    <location>
        <begin position="182"/>
        <end position="202"/>
    </location>
</feature>
<feature type="transmembrane region" description="Helical" evidence="5">
    <location>
        <begin position="274"/>
        <end position="299"/>
    </location>
</feature>
<feature type="transmembrane region" description="Helical" evidence="5">
    <location>
        <begin position="428"/>
        <end position="447"/>
    </location>
</feature>
<evidence type="ECO:0000256" key="2">
    <source>
        <dbReference type="ARBA" id="ARBA00022989"/>
    </source>
</evidence>
<evidence type="ECO:0000256" key="5">
    <source>
        <dbReference type="SAM" id="Phobius"/>
    </source>
</evidence>
<feature type="domain" description="Major facilitator superfamily (MFS) profile" evidence="6">
    <location>
        <begin position="20"/>
        <end position="452"/>
    </location>
</feature>
<dbReference type="InterPro" id="IPR036259">
    <property type="entry name" value="MFS_trans_sf"/>
</dbReference>
<dbReference type="PROSITE" id="PS50850">
    <property type="entry name" value="MFS"/>
    <property type="match status" value="1"/>
</dbReference>
<dbReference type="PANTHER" id="PTHR11360">
    <property type="entry name" value="MONOCARBOXYLATE TRANSPORTER"/>
    <property type="match status" value="1"/>
</dbReference>
<gene>
    <name evidence="7" type="ORF">C5Y96_11490</name>
</gene>
<feature type="compositionally biased region" description="Polar residues" evidence="4">
    <location>
        <begin position="463"/>
        <end position="492"/>
    </location>
</feature>
<evidence type="ECO:0000313" key="8">
    <source>
        <dbReference type="Proteomes" id="UP000240009"/>
    </source>
</evidence>
<dbReference type="EMBL" id="PUIA01000035">
    <property type="protein sequence ID" value="PQO33458.1"/>
    <property type="molecule type" value="Genomic_DNA"/>
</dbReference>
<feature type="transmembrane region" description="Helical" evidence="5">
    <location>
        <begin position="311"/>
        <end position="331"/>
    </location>
</feature>
<dbReference type="Pfam" id="PF07690">
    <property type="entry name" value="MFS_1"/>
    <property type="match status" value="1"/>
</dbReference>
<feature type="transmembrane region" description="Helical" evidence="5">
    <location>
        <begin position="363"/>
        <end position="385"/>
    </location>
</feature>
<feature type="transmembrane region" description="Helical" evidence="5">
    <location>
        <begin position="338"/>
        <end position="357"/>
    </location>
</feature>
<feature type="transmembrane region" description="Helical" evidence="5">
    <location>
        <begin position="397"/>
        <end position="416"/>
    </location>
</feature>
<dbReference type="SUPFAM" id="SSF103473">
    <property type="entry name" value="MFS general substrate transporter"/>
    <property type="match status" value="1"/>
</dbReference>
<evidence type="ECO:0000256" key="4">
    <source>
        <dbReference type="SAM" id="MobiDB-lite"/>
    </source>
</evidence>
<dbReference type="Gene3D" id="1.20.1250.20">
    <property type="entry name" value="MFS general substrate transporter like domains"/>
    <property type="match status" value="2"/>
</dbReference>
<organism evidence="7 8">
    <name type="scientific">Blastopirellula marina</name>
    <dbReference type="NCBI Taxonomy" id="124"/>
    <lineage>
        <taxon>Bacteria</taxon>
        <taxon>Pseudomonadati</taxon>
        <taxon>Planctomycetota</taxon>
        <taxon>Planctomycetia</taxon>
        <taxon>Pirellulales</taxon>
        <taxon>Pirellulaceae</taxon>
        <taxon>Blastopirellula</taxon>
    </lineage>
</organism>
<protein>
    <recommendedName>
        <fullName evidence="6">Major facilitator superfamily (MFS) profile domain-containing protein</fullName>
    </recommendedName>
</protein>
<dbReference type="AlphaFoldDB" id="A0A2S8FMP3"/>
<reference evidence="7 8" key="1">
    <citation type="submission" date="2018-02" db="EMBL/GenBank/DDBJ databases">
        <title>Comparative genomes isolates from brazilian mangrove.</title>
        <authorList>
            <person name="Araujo J.E."/>
            <person name="Taketani R.G."/>
            <person name="Silva M.C.P."/>
            <person name="Loureco M.V."/>
            <person name="Andreote F.D."/>
        </authorList>
    </citation>
    <scope>NUCLEOTIDE SEQUENCE [LARGE SCALE GENOMIC DNA]</scope>
    <source>
        <strain evidence="7 8">HEX-2 MGV</strain>
    </source>
</reference>
<evidence type="ECO:0000256" key="1">
    <source>
        <dbReference type="ARBA" id="ARBA00022692"/>
    </source>
</evidence>